<dbReference type="eggNOG" id="COG5581">
    <property type="taxonomic scope" value="Bacteria"/>
</dbReference>
<name>D2SGK5_GEOOG</name>
<dbReference type="OrthoDB" id="3284647at2"/>
<feature type="domain" description="PilZ" evidence="1">
    <location>
        <begin position="99"/>
        <end position="200"/>
    </location>
</feature>
<dbReference type="Pfam" id="PF07238">
    <property type="entry name" value="PilZ"/>
    <property type="match status" value="1"/>
</dbReference>
<dbReference type="AlphaFoldDB" id="D2SGK5"/>
<reference evidence="3" key="2">
    <citation type="submission" date="2010-01" db="EMBL/GenBank/DDBJ databases">
        <title>The complete genome of Geodermatophilus obscurus DSM 43160.</title>
        <authorList>
            <consortium name="US DOE Joint Genome Institute (JGI-PGF)"/>
            <person name="Lucas S."/>
            <person name="Copeland A."/>
            <person name="Lapidus A."/>
            <person name="Glavina del Rio T."/>
            <person name="Dalin E."/>
            <person name="Tice H."/>
            <person name="Bruce D."/>
            <person name="Goodwin L."/>
            <person name="Pitluck S."/>
            <person name="Kyrpides N."/>
            <person name="Mavromatis K."/>
            <person name="Ivanova N."/>
            <person name="Munk A.C."/>
            <person name="Brettin T."/>
            <person name="Detter J.C."/>
            <person name="Han C."/>
            <person name="Larimer F."/>
            <person name="Land M."/>
            <person name="Hauser L."/>
            <person name="Markowitz V."/>
            <person name="Cheng J.-F."/>
            <person name="Hugenholtz P."/>
            <person name="Woyke T."/>
            <person name="Wu D."/>
            <person name="Jando M."/>
            <person name="Schneider S."/>
            <person name="Klenk H.-P."/>
            <person name="Eisen J.A."/>
        </authorList>
    </citation>
    <scope>NUCLEOTIDE SEQUENCE [LARGE SCALE GENOMIC DNA]</scope>
    <source>
        <strain evidence="3">ATCC 25078 / DSM 43160 / JCM 3152 / KCC A-0152 / KCTC 9177 / NBRC 13315 / NRRL B-3577 / G-20</strain>
    </source>
</reference>
<dbReference type="InterPro" id="IPR009875">
    <property type="entry name" value="PilZ_domain"/>
</dbReference>
<organism evidence="2 3">
    <name type="scientific">Geodermatophilus obscurus (strain ATCC 25078 / DSM 43160 / JCM 3152 / CCUG 61914 / KCC A-0152 / KCTC 9177 / NBRC 13315 / NRRL B-3577 / G-20)</name>
    <dbReference type="NCBI Taxonomy" id="526225"/>
    <lineage>
        <taxon>Bacteria</taxon>
        <taxon>Bacillati</taxon>
        <taxon>Actinomycetota</taxon>
        <taxon>Actinomycetes</taxon>
        <taxon>Geodermatophilales</taxon>
        <taxon>Geodermatophilaceae</taxon>
        <taxon>Geodermatophilus</taxon>
    </lineage>
</organism>
<reference evidence="2 3" key="1">
    <citation type="journal article" date="2010" name="Stand. Genomic Sci.">
        <title>Complete genome sequence of Geodermatophilus obscurus type strain (G-20).</title>
        <authorList>
            <person name="Ivanova N."/>
            <person name="Sikorski J."/>
            <person name="Jando M."/>
            <person name="Munk C."/>
            <person name="Lapidus A."/>
            <person name="Glavina Del Rio T."/>
            <person name="Copeland A."/>
            <person name="Tice H."/>
            <person name="Cheng J.-F."/>
            <person name="Lucas S."/>
            <person name="Chen F."/>
            <person name="Nolan M."/>
            <person name="Bruce D."/>
            <person name="Goodwin L."/>
            <person name="Pitluck S."/>
            <person name="Mavromatis K."/>
            <person name="Mikhailova N."/>
            <person name="Pati A."/>
            <person name="Chen A."/>
            <person name="Palaniappan K."/>
            <person name="Land M."/>
            <person name="Hauser L."/>
            <person name="Chang Y.-J."/>
            <person name="Jeffries C.D."/>
            <person name="Meincke L."/>
            <person name="Brettin T."/>
            <person name="Detter J.C."/>
            <person name="Detter J.C."/>
            <person name="Rohde M."/>
            <person name="Goeker M."/>
            <person name="Bristow J."/>
            <person name="Eisen J.A."/>
            <person name="Markowitz V."/>
            <person name="Hugenholtz P."/>
            <person name="Kyrpides N.C."/>
            <person name="Klenk H.-P."/>
        </authorList>
    </citation>
    <scope>NUCLEOTIDE SEQUENCE [LARGE SCALE GENOMIC DNA]</scope>
    <source>
        <strain evidence="3">ATCC 25078 / DSM 43160 / JCM 3152 / KCC A-0152 / KCTC 9177 / NBRC 13315 / NRRL B-3577 / G-20</strain>
    </source>
</reference>
<sequence length="211" mass="23213">MNTPGVDHPHRDGEVEVVLLGHRVSVSARVEAADAATVVVRPSVGEFAGQQVVRIGEEVQLVWHDAPDVRMVTAEVATVQHGAVPRWHLGVTAPAQPVQRREAVRGRLPLRLTVTVDRVDLEGDVLDLSEAGVRAAVDAYGAPPLPGAAVAVVLELEDGALRTSAEVVWYQVRGRRWMLSLRFPDLPEKEQDRLRRRVFQAMREQRARAAT</sequence>
<dbReference type="HOGENOM" id="CLU_1297811_0_0_11"/>
<protein>
    <submittedName>
        <fullName evidence="2">Type IV pilus assembly PilZ</fullName>
    </submittedName>
</protein>
<gene>
    <name evidence="2" type="ordered locus">Gobs_0077</name>
</gene>
<dbReference type="RefSeq" id="WP_012946328.1">
    <property type="nucleotide sequence ID" value="NC_013757.1"/>
</dbReference>
<dbReference type="Proteomes" id="UP000001382">
    <property type="component" value="Chromosome"/>
</dbReference>
<evidence type="ECO:0000313" key="3">
    <source>
        <dbReference type="Proteomes" id="UP000001382"/>
    </source>
</evidence>
<dbReference type="Gene3D" id="2.40.10.220">
    <property type="entry name" value="predicted glycosyltransferase like domains"/>
    <property type="match status" value="1"/>
</dbReference>
<proteinExistence type="predicted"/>
<dbReference type="KEGG" id="gob:Gobs_0077"/>
<dbReference type="EMBL" id="CP001867">
    <property type="protein sequence ID" value="ADB72887.1"/>
    <property type="molecule type" value="Genomic_DNA"/>
</dbReference>
<dbReference type="SUPFAM" id="SSF141371">
    <property type="entry name" value="PilZ domain-like"/>
    <property type="match status" value="1"/>
</dbReference>
<dbReference type="GO" id="GO:0035438">
    <property type="term" value="F:cyclic-di-GMP binding"/>
    <property type="evidence" value="ECO:0007669"/>
    <property type="project" value="InterPro"/>
</dbReference>
<evidence type="ECO:0000259" key="1">
    <source>
        <dbReference type="Pfam" id="PF07238"/>
    </source>
</evidence>
<accession>D2SGK5</accession>
<dbReference type="STRING" id="526225.Gobs_0077"/>
<evidence type="ECO:0000313" key="2">
    <source>
        <dbReference type="EMBL" id="ADB72887.1"/>
    </source>
</evidence>
<keyword evidence="3" id="KW-1185">Reference proteome</keyword>